<dbReference type="SMART" id="SM01260">
    <property type="entry name" value="LANC_like"/>
    <property type="match status" value="1"/>
</dbReference>
<dbReference type="GO" id="GO:0046872">
    <property type="term" value="F:metal ion binding"/>
    <property type="evidence" value="ECO:0007669"/>
    <property type="project" value="UniProtKB-KW"/>
</dbReference>
<dbReference type="Gene3D" id="1.50.10.20">
    <property type="match status" value="1"/>
</dbReference>
<dbReference type="CDD" id="cd04793">
    <property type="entry name" value="LanC"/>
    <property type="match status" value="1"/>
</dbReference>
<organism evidence="2 3">
    <name type="scientific">Clostridium estertheticum</name>
    <dbReference type="NCBI Taxonomy" id="238834"/>
    <lineage>
        <taxon>Bacteria</taxon>
        <taxon>Bacillati</taxon>
        <taxon>Bacillota</taxon>
        <taxon>Clostridia</taxon>
        <taxon>Eubacteriales</taxon>
        <taxon>Clostridiaceae</taxon>
        <taxon>Clostridium</taxon>
    </lineage>
</organism>
<dbReference type="PRINTS" id="PR01950">
    <property type="entry name" value="LANCSUPER"/>
</dbReference>
<dbReference type="SUPFAM" id="SSF158745">
    <property type="entry name" value="LanC-like"/>
    <property type="match status" value="1"/>
</dbReference>
<dbReference type="InterPro" id="IPR007822">
    <property type="entry name" value="LANC-like"/>
</dbReference>
<feature type="binding site" evidence="1">
    <location>
        <position position="344"/>
    </location>
    <ligand>
        <name>Zn(2+)</name>
        <dbReference type="ChEBI" id="CHEBI:29105"/>
    </ligand>
</feature>
<proteinExistence type="predicted"/>
<dbReference type="InterPro" id="IPR020452">
    <property type="entry name" value="Subtilin_biosynthesis_SpaC"/>
</dbReference>
<feature type="binding site" evidence="1">
    <location>
        <position position="297"/>
    </location>
    <ligand>
        <name>Zn(2+)</name>
        <dbReference type="ChEBI" id="CHEBI:29105"/>
    </ligand>
</feature>
<dbReference type="AlphaFoldDB" id="A0A7Y3WV34"/>
<protein>
    <submittedName>
        <fullName evidence="2">Lanthionine synthetase C family protein</fullName>
    </submittedName>
</protein>
<evidence type="ECO:0000256" key="1">
    <source>
        <dbReference type="PIRSR" id="PIRSR607822-1"/>
    </source>
</evidence>
<keyword evidence="1" id="KW-0479">Metal-binding</keyword>
<dbReference type="Pfam" id="PF05147">
    <property type="entry name" value="LANC_like"/>
    <property type="match status" value="1"/>
</dbReference>
<keyword evidence="1" id="KW-0862">Zinc</keyword>
<comment type="caution">
    <text evidence="2">The sequence shown here is derived from an EMBL/GenBank/DDBJ whole genome shotgun (WGS) entry which is preliminary data.</text>
</comment>
<dbReference type="Proteomes" id="UP000531659">
    <property type="component" value="Unassembled WGS sequence"/>
</dbReference>
<dbReference type="EMBL" id="JABEYB010000032">
    <property type="protein sequence ID" value="NNU78718.1"/>
    <property type="molecule type" value="Genomic_DNA"/>
</dbReference>
<evidence type="ECO:0000313" key="2">
    <source>
        <dbReference type="EMBL" id="NNU78718.1"/>
    </source>
</evidence>
<sequence>MKKNIDNLVKNIAQKLKDFDYVEKVINKKSNYRNINGLKINPYDEMALSSGLPSLCMLYGEMNEQYPKEDWDIIDHQYIKILGETITKNGIEELSMFSGAAGIGLSIVCSSKQRERYTSFISNINEFIKSNIKEFMDKIKANTYCNITNYDVISGVSGIASYCMLFPQDEGMTDILKEIVTYIIDICRDKNIENISVPGWYIPSENLFTKNDKQQWPKGCFNIGLAHGIPGILIILCNALKLGICLDGQSDCIRKIGDFLIRFRRQDNNGCYWGCIVSLDEYIDNTIDDPYFRDAWCYGTPGVAYSLLLAGKVLNNQSYITIAIEGMQSSIKRLKEICSPTFCHGLSGEMYIAYRFYELTNLAEFKDAYIELSNKLISFYDDEAPFGFYDIEIANGKCENYNYIGLIDGTVGILLTLMAIQNGKKTPWDCAFLLSDI</sequence>
<name>A0A7Y3WV34_9CLOT</name>
<dbReference type="InterPro" id="IPR033889">
    <property type="entry name" value="LanC"/>
</dbReference>
<reference evidence="2 3" key="1">
    <citation type="submission" date="2020-05" db="EMBL/GenBank/DDBJ databases">
        <title>Complete genome of Clostridium estertheticum subspecies estertheticum, isolated from Vacuum packed lamb meat from New Zealand imported to Switzerland.</title>
        <authorList>
            <person name="Wambui J."/>
            <person name="Stevens M.J.A."/>
            <person name="Stephan R."/>
        </authorList>
    </citation>
    <scope>NUCLEOTIDE SEQUENCE [LARGE SCALE GENOMIC DNA]</scope>
    <source>
        <strain evidence="2 3">CEST001</strain>
    </source>
</reference>
<accession>A0A7Y3WV34</accession>
<feature type="binding site" evidence="1">
    <location>
        <position position="343"/>
    </location>
    <ligand>
        <name>Zn(2+)</name>
        <dbReference type="ChEBI" id="CHEBI:29105"/>
    </ligand>
</feature>
<dbReference type="PRINTS" id="PR01953">
    <property type="entry name" value="SPACPROTEIN"/>
</dbReference>
<evidence type="ECO:0000313" key="3">
    <source>
        <dbReference type="Proteomes" id="UP000531659"/>
    </source>
</evidence>
<dbReference type="GO" id="GO:0031179">
    <property type="term" value="P:peptide modification"/>
    <property type="evidence" value="ECO:0007669"/>
    <property type="project" value="InterPro"/>
</dbReference>
<gene>
    <name evidence="2" type="ORF">HLQ16_22795</name>
</gene>